<dbReference type="GO" id="GO:0003743">
    <property type="term" value="F:translation initiation factor activity"/>
    <property type="evidence" value="ECO:0007669"/>
    <property type="project" value="InterPro"/>
</dbReference>
<evidence type="ECO:0000256" key="1">
    <source>
        <dbReference type="ARBA" id="ARBA00007340"/>
    </source>
</evidence>
<keyword evidence="2" id="KW-0694">RNA-binding</keyword>
<proteinExistence type="inferred from homology"/>
<dbReference type="InterPro" id="IPR012340">
    <property type="entry name" value="NA-bd_OB-fold"/>
</dbReference>
<sequence length="150" mass="17185">MPPPRRILQATVEETLTPPPTLPPTQQIARLIKAEGNNLYSVETASGAKLLVELQSRFRSSIWLKRGGFVLIDMDRKVFGERDNKIDGEIVNVVREEKRWRKRGYWPEEFGERKSEGDRSEEEGESRVGKMPSSDEEDLEDEEKDEDAGP</sequence>
<dbReference type="InterPro" id="IPR039294">
    <property type="entry name" value="EIF1AD"/>
</dbReference>
<dbReference type="AlphaFoldDB" id="A0A8H7ALM5"/>
<gene>
    <name evidence="5" type="ORF">GJ744_006813</name>
</gene>
<dbReference type="GO" id="GO:0003723">
    <property type="term" value="F:RNA binding"/>
    <property type="evidence" value="ECO:0007669"/>
    <property type="project" value="UniProtKB-KW"/>
</dbReference>
<accession>A0A8H7ALM5</accession>
<evidence type="ECO:0000256" key="2">
    <source>
        <dbReference type="ARBA" id="ARBA00022884"/>
    </source>
</evidence>
<reference evidence="5" key="1">
    <citation type="submission" date="2020-02" db="EMBL/GenBank/DDBJ databases">
        <authorList>
            <person name="Palmer J.M."/>
        </authorList>
    </citation>
    <scope>NUCLEOTIDE SEQUENCE</scope>
    <source>
        <strain evidence="5">EPUS1.4</strain>
        <tissue evidence="5">Thallus</tissue>
    </source>
</reference>
<feature type="region of interest" description="Disordered" evidence="3">
    <location>
        <begin position="106"/>
        <end position="150"/>
    </location>
</feature>
<comment type="caution">
    <text evidence="5">The sequence shown here is derived from an EMBL/GenBank/DDBJ whole genome shotgun (WGS) entry which is preliminary data.</text>
</comment>
<dbReference type="GO" id="GO:0005634">
    <property type="term" value="C:nucleus"/>
    <property type="evidence" value="ECO:0007669"/>
    <property type="project" value="TreeGrafter"/>
</dbReference>
<dbReference type="Proteomes" id="UP000606974">
    <property type="component" value="Unassembled WGS sequence"/>
</dbReference>
<protein>
    <recommendedName>
        <fullName evidence="4">S1-like domain-containing protein</fullName>
    </recommendedName>
</protein>
<organism evidence="5 6">
    <name type="scientific">Endocarpon pusillum</name>
    <dbReference type="NCBI Taxonomy" id="364733"/>
    <lineage>
        <taxon>Eukaryota</taxon>
        <taxon>Fungi</taxon>
        <taxon>Dikarya</taxon>
        <taxon>Ascomycota</taxon>
        <taxon>Pezizomycotina</taxon>
        <taxon>Eurotiomycetes</taxon>
        <taxon>Chaetothyriomycetidae</taxon>
        <taxon>Verrucariales</taxon>
        <taxon>Verrucariaceae</taxon>
        <taxon>Endocarpon</taxon>
    </lineage>
</organism>
<evidence type="ECO:0000313" key="6">
    <source>
        <dbReference type="Proteomes" id="UP000606974"/>
    </source>
</evidence>
<dbReference type="InterPro" id="IPR006196">
    <property type="entry name" value="RNA-binding_domain_S1_IF1"/>
</dbReference>
<feature type="domain" description="S1-like" evidence="4">
    <location>
        <begin position="26"/>
        <end position="92"/>
    </location>
</feature>
<dbReference type="PANTHER" id="PTHR21641">
    <property type="entry name" value="TRANSLATION INITIATION FACTOR-RELATED"/>
    <property type="match status" value="1"/>
</dbReference>
<dbReference type="Gene3D" id="2.40.50.140">
    <property type="entry name" value="Nucleic acid-binding proteins"/>
    <property type="match status" value="1"/>
</dbReference>
<name>A0A8H7ALM5_9EURO</name>
<dbReference type="SMART" id="SM00652">
    <property type="entry name" value="eIF1a"/>
    <property type="match status" value="1"/>
</dbReference>
<feature type="compositionally biased region" description="Acidic residues" evidence="3">
    <location>
        <begin position="134"/>
        <end position="150"/>
    </location>
</feature>
<dbReference type="SUPFAM" id="SSF50249">
    <property type="entry name" value="Nucleic acid-binding proteins"/>
    <property type="match status" value="1"/>
</dbReference>
<dbReference type="OrthoDB" id="1738325at2759"/>
<comment type="similarity">
    <text evidence="1">Belongs to the EIF1AD family.</text>
</comment>
<evidence type="ECO:0000313" key="5">
    <source>
        <dbReference type="EMBL" id="KAF7510317.1"/>
    </source>
</evidence>
<dbReference type="PANTHER" id="PTHR21641:SF0">
    <property type="entry name" value="RNA-BINDING PROTEIN EIF1AD-RELATED"/>
    <property type="match status" value="1"/>
</dbReference>
<evidence type="ECO:0000256" key="3">
    <source>
        <dbReference type="SAM" id="MobiDB-lite"/>
    </source>
</evidence>
<dbReference type="EMBL" id="JAACFV010000031">
    <property type="protein sequence ID" value="KAF7510317.1"/>
    <property type="molecule type" value="Genomic_DNA"/>
</dbReference>
<keyword evidence="6" id="KW-1185">Reference proteome</keyword>
<dbReference type="InterPro" id="IPR001253">
    <property type="entry name" value="TIF_eIF-1A"/>
</dbReference>
<evidence type="ECO:0000259" key="4">
    <source>
        <dbReference type="Pfam" id="PF01176"/>
    </source>
</evidence>
<dbReference type="Pfam" id="PF01176">
    <property type="entry name" value="eIF-1a"/>
    <property type="match status" value="1"/>
</dbReference>